<dbReference type="SUPFAM" id="SSF56784">
    <property type="entry name" value="HAD-like"/>
    <property type="match status" value="1"/>
</dbReference>
<comment type="subcellular location">
    <subcellularLocation>
        <location evidence="10">Cell membrane</location>
    </subcellularLocation>
    <subcellularLocation>
        <location evidence="1">Endomembrane system</location>
        <topology evidence="1">Multi-pass membrane protein</topology>
    </subcellularLocation>
</comment>
<feature type="transmembrane region" description="Helical" evidence="10">
    <location>
        <begin position="199"/>
        <end position="217"/>
    </location>
</feature>
<feature type="transmembrane region" description="Helical" evidence="10">
    <location>
        <begin position="796"/>
        <end position="813"/>
    </location>
</feature>
<dbReference type="SFLD" id="SFLDG00002">
    <property type="entry name" value="C1.7:_P-type_atpase_like"/>
    <property type="match status" value="1"/>
</dbReference>
<dbReference type="InterPro" id="IPR001757">
    <property type="entry name" value="P_typ_ATPase"/>
</dbReference>
<feature type="transmembrane region" description="Helical" evidence="10">
    <location>
        <begin position="419"/>
        <end position="442"/>
    </location>
</feature>
<dbReference type="InterPro" id="IPR008250">
    <property type="entry name" value="ATPase_P-typ_transduc_dom_A_sf"/>
</dbReference>
<evidence type="ECO:0000256" key="4">
    <source>
        <dbReference type="ARBA" id="ARBA00022723"/>
    </source>
</evidence>
<dbReference type="InterPro" id="IPR044492">
    <property type="entry name" value="P_typ_ATPase_HD_dom"/>
</dbReference>
<dbReference type="PRINTS" id="PR00942">
    <property type="entry name" value="CUATPASEI"/>
</dbReference>
<feature type="domain" description="HMA" evidence="11">
    <location>
        <begin position="80"/>
        <end position="148"/>
    </location>
</feature>
<dbReference type="PROSITE" id="PS01229">
    <property type="entry name" value="COF_2"/>
    <property type="match status" value="1"/>
</dbReference>
<feature type="transmembrane region" description="Helical" evidence="10">
    <location>
        <begin position="238"/>
        <end position="256"/>
    </location>
</feature>
<dbReference type="CDD" id="cd00371">
    <property type="entry name" value="HMA"/>
    <property type="match status" value="2"/>
</dbReference>
<dbReference type="PRINTS" id="PR00943">
    <property type="entry name" value="CUATPASE"/>
</dbReference>
<dbReference type="NCBIfam" id="TIGR01511">
    <property type="entry name" value="ATPase-IB1_Cu"/>
    <property type="match status" value="1"/>
</dbReference>
<dbReference type="PRINTS" id="PR00119">
    <property type="entry name" value="CATATPASE"/>
</dbReference>
<name>A0ABW2Y8Z2_9GAMM</name>
<dbReference type="InterPro" id="IPR036163">
    <property type="entry name" value="HMA_dom_sf"/>
</dbReference>
<feature type="transmembrane region" description="Helical" evidence="10">
    <location>
        <begin position="174"/>
        <end position="193"/>
    </location>
</feature>
<dbReference type="PANTHER" id="PTHR43520:SF8">
    <property type="entry name" value="P-TYPE CU(+) TRANSPORTER"/>
    <property type="match status" value="1"/>
</dbReference>
<dbReference type="SFLD" id="SFLDF00027">
    <property type="entry name" value="p-type_atpase"/>
    <property type="match status" value="1"/>
</dbReference>
<dbReference type="InterPro" id="IPR023214">
    <property type="entry name" value="HAD_sf"/>
</dbReference>
<dbReference type="InterPro" id="IPR018303">
    <property type="entry name" value="ATPase_P-typ_P_site"/>
</dbReference>
<dbReference type="InterPro" id="IPR059000">
    <property type="entry name" value="ATPase_P-type_domA"/>
</dbReference>
<dbReference type="InterPro" id="IPR023298">
    <property type="entry name" value="ATPase_P-typ_TM_dom_sf"/>
</dbReference>
<evidence type="ECO:0000256" key="3">
    <source>
        <dbReference type="ARBA" id="ARBA00022692"/>
    </source>
</evidence>
<proteinExistence type="inferred from homology"/>
<feature type="domain" description="HMA" evidence="11">
    <location>
        <begin position="14"/>
        <end position="78"/>
    </location>
</feature>
<dbReference type="InterPro" id="IPR006121">
    <property type="entry name" value="HMA_dom"/>
</dbReference>
<keyword evidence="3 10" id="KW-0812">Transmembrane</keyword>
<evidence type="ECO:0000256" key="6">
    <source>
        <dbReference type="ARBA" id="ARBA00022840"/>
    </source>
</evidence>
<keyword evidence="8 10" id="KW-1133">Transmembrane helix</keyword>
<dbReference type="PROSITE" id="PS00154">
    <property type="entry name" value="ATPASE_E1_E2"/>
    <property type="match status" value="1"/>
</dbReference>
<sequence>MSTASLPPSTPAAASLRLSIEGMTCASCAGRVDRALRAVPGVEAVVVNPVTHVADVRPVTVDARTLAEAVEAAGYSVTRGEIALCIDGMTCASCVGRVERALRAVPGVIDASVNLATERARVVVPAGDDEALIARLIAAVADAGYVASLPDDAAETSSSSDTAHAPRRMDRERLHLIIAIVLTLPLVLPMLALPFGKHWMLPGWLQLLLATPVQFWLGARFYRAAWGALKARSGNMDLLVALGTTAAYGLSVFHLWQGPAHHGERPLYFEASAVVIALVLLGKWLEARAKRQTTKAIRALQALRPTHARVRRDGREIEVRAAEVVVGDVVVVRPGERIPVDGTVLEGDTHADESLITGESLPVAKGVGDRVTGGAVNGEGLIAVTTTAVGTESALARIVRLVEDAQAAKAPIQKLVDRVSAVFVPVVVVLALLTLLGWGLFAGDWNTAILNAVAVLVIACPCALGLATPTAVMAGTGVAARAGILIKDAEALEVAHAVRTVAFDKTGTLTEGRPVLVAQVAVDGDDDALLMRSASLQQGSEHPLAKAVLAAFAACSEGDGAAPTARDVRAVAGRGLRGTVDGRALLLGSRRMMAEAGIDIAPLAARADALAHEGCTVSWLGEAGLGEAGESAPQLHGLLAFRDPPRAHAAQAIAELRRLGVRTVMISGDNAGAAGAVARALGIDDVRADVLPEQKADAVRALARDGRVAMVGDGINDAPALAAADVGIAMGTGTDVAMHAAGITLMRPEPGLVADALDVSRRTVRKIRQNLFWAFAYNVVGIPLAALGLLDPVVAGAAMAFSSVSVVSNTLLLRRWSPRRIA</sequence>
<dbReference type="PANTHER" id="PTHR43520">
    <property type="entry name" value="ATP7, ISOFORM B"/>
    <property type="match status" value="1"/>
</dbReference>
<dbReference type="RefSeq" id="WP_386822644.1">
    <property type="nucleotide sequence ID" value="NZ_JBHTIF010000001.1"/>
</dbReference>
<protein>
    <submittedName>
        <fullName evidence="12">Heavy metal translocating P-type ATPase</fullName>
    </submittedName>
</protein>
<dbReference type="Pfam" id="PF00403">
    <property type="entry name" value="HMA"/>
    <property type="match status" value="2"/>
</dbReference>
<keyword evidence="9 10" id="KW-0472">Membrane</keyword>
<accession>A0ABW2Y8Z2</accession>
<evidence type="ECO:0000256" key="9">
    <source>
        <dbReference type="ARBA" id="ARBA00023136"/>
    </source>
</evidence>
<feature type="transmembrane region" description="Helical" evidence="10">
    <location>
        <begin position="771"/>
        <end position="790"/>
    </location>
</feature>
<dbReference type="PROSITE" id="PS50846">
    <property type="entry name" value="HMA_2"/>
    <property type="match status" value="2"/>
</dbReference>
<dbReference type="Pfam" id="PF00122">
    <property type="entry name" value="E1-E2_ATPase"/>
    <property type="match status" value="1"/>
</dbReference>
<feature type="transmembrane region" description="Helical" evidence="10">
    <location>
        <begin position="448"/>
        <end position="467"/>
    </location>
</feature>
<dbReference type="EMBL" id="JBHTIF010000001">
    <property type="protein sequence ID" value="MFD0725019.1"/>
    <property type="molecule type" value="Genomic_DNA"/>
</dbReference>
<comment type="caution">
    <text evidence="12">The sequence shown here is derived from an EMBL/GenBank/DDBJ whole genome shotgun (WGS) entry which is preliminary data.</text>
</comment>
<dbReference type="Gene3D" id="2.70.150.10">
    <property type="entry name" value="Calcium-transporting ATPase, cytoplasmic transduction domain A"/>
    <property type="match status" value="1"/>
</dbReference>
<evidence type="ECO:0000256" key="7">
    <source>
        <dbReference type="ARBA" id="ARBA00022967"/>
    </source>
</evidence>
<keyword evidence="10" id="KW-1003">Cell membrane</keyword>
<dbReference type="SUPFAM" id="SSF55008">
    <property type="entry name" value="HMA, heavy metal-associated domain"/>
    <property type="match status" value="2"/>
</dbReference>
<keyword evidence="4 10" id="KW-0479">Metal-binding</keyword>
<dbReference type="Gene3D" id="3.30.70.100">
    <property type="match status" value="2"/>
</dbReference>
<dbReference type="SFLD" id="SFLDS00003">
    <property type="entry name" value="Haloacid_Dehalogenase"/>
    <property type="match status" value="1"/>
</dbReference>
<dbReference type="PROSITE" id="PS01047">
    <property type="entry name" value="HMA_1"/>
    <property type="match status" value="1"/>
</dbReference>
<dbReference type="Gene3D" id="3.40.50.1000">
    <property type="entry name" value="HAD superfamily/HAD-like"/>
    <property type="match status" value="1"/>
</dbReference>
<dbReference type="InterPro" id="IPR023299">
    <property type="entry name" value="ATPase_P-typ_cyto_dom_N"/>
</dbReference>
<dbReference type="InterPro" id="IPR017969">
    <property type="entry name" value="Heavy-metal-associated_CS"/>
</dbReference>
<evidence type="ECO:0000313" key="12">
    <source>
        <dbReference type="EMBL" id="MFD0725019.1"/>
    </source>
</evidence>
<organism evidence="12 13">
    <name type="scientific">Lysobacter brunescens</name>
    <dbReference type="NCBI Taxonomy" id="262323"/>
    <lineage>
        <taxon>Bacteria</taxon>
        <taxon>Pseudomonadati</taxon>
        <taxon>Pseudomonadota</taxon>
        <taxon>Gammaproteobacteria</taxon>
        <taxon>Lysobacterales</taxon>
        <taxon>Lysobacteraceae</taxon>
        <taxon>Lysobacter</taxon>
    </lineage>
</organism>
<evidence type="ECO:0000256" key="8">
    <source>
        <dbReference type="ARBA" id="ARBA00022989"/>
    </source>
</evidence>
<evidence type="ECO:0000259" key="11">
    <source>
        <dbReference type="PROSITE" id="PS50846"/>
    </source>
</evidence>
<keyword evidence="5 10" id="KW-0547">Nucleotide-binding</keyword>
<evidence type="ECO:0000313" key="13">
    <source>
        <dbReference type="Proteomes" id="UP001597110"/>
    </source>
</evidence>
<dbReference type="SUPFAM" id="SSF81665">
    <property type="entry name" value="Calcium ATPase, transmembrane domain M"/>
    <property type="match status" value="1"/>
</dbReference>
<dbReference type="InterPro" id="IPR036412">
    <property type="entry name" value="HAD-like_sf"/>
</dbReference>
<evidence type="ECO:0000256" key="10">
    <source>
        <dbReference type="RuleBase" id="RU362081"/>
    </source>
</evidence>
<dbReference type="InterPro" id="IPR027256">
    <property type="entry name" value="P-typ_ATPase_IB"/>
</dbReference>
<feature type="transmembrane region" description="Helical" evidence="10">
    <location>
        <begin position="268"/>
        <end position="285"/>
    </location>
</feature>
<dbReference type="Gene3D" id="3.40.1110.10">
    <property type="entry name" value="Calcium-transporting ATPase, cytoplasmic domain N"/>
    <property type="match status" value="1"/>
</dbReference>
<reference evidence="13" key="1">
    <citation type="journal article" date="2019" name="Int. J. Syst. Evol. Microbiol.">
        <title>The Global Catalogue of Microorganisms (GCM) 10K type strain sequencing project: providing services to taxonomists for standard genome sequencing and annotation.</title>
        <authorList>
            <consortium name="The Broad Institute Genomics Platform"/>
            <consortium name="The Broad Institute Genome Sequencing Center for Infectious Disease"/>
            <person name="Wu L."/>
            <person name="Ma J."/>
        </authorList>
    </citation>
    <scope>NUCLEOTIDE SEQUENCE [LARGE SCALE GENOMIC DNA]</scope>
    <source>
        <strain evidence="13">CCUG 55585</strain>
    </source>
</reference>
<dbReference type="NCBIfam" id="TIGR01494">
    <property type="entry name" value="ATPase_P-type"/>
    <property type="match status" value="2"/>
</dbReference>
<keyword evidence="7" id="KW-1278">Translocase</keyword>
<dbReference type="Pfam" id="PF00702">
    <property type="entry name" value="Hydrolase"/>
    <property type="match status" value="1"/>
</dbReference>
<dbReference type="CDD" id="cd02094">
    <property type="entry name" value="P-type_ATPase_Cu-like"/>
    <property type="match status" value="1"/>
</dbReference>
<dbReference type="Proteomes" id="UP001597110">
    <property type="component" value="Unassembled WGS sequence"/>
</dbReference>
<evidence type="ECO:0000256" key="1">
    <source>
        <dbReference type="ARBA" id="ARBA00004127"/>
    </source>
</evidence>
<evidence type="ECO:0000256" key="5">
    <source>
        <dbReference type="ARBA" id="ARBA00022741"/>
    </source>
</evidence>
<gene>
    <name evidence="12" type="ORF">ACFQ0E_05330</name>
</gene>
<dbReference type="SUPFAM" id="SSF81653">
    <property type="entry name" value="Calcium ATPase, transduction domain A"/>
    <property type="match status" value="1"/>
</dbReference>
<keyword evidence="6 10" id="KW-0067">ATP-binding</keyword>
<evidence type="ECO:0000256" key="2">
    <source>
        <dbReference type="ARBA" id="ARBA00006024"/>
    </source>
</evidence>
<dbReference type="NCBIfam" id="TIGR01525">
    <property type="entry name" value="ATPase-IB_hvy"/>
    <property type="match status" value="1"/>
</dbReference>
<comment type="similarity">
    <text evidence="2 10">Belongs to the cation transport ATPase (P-type) (TC 3.A.3) family. Type IB subfamily.</text>
</comment>
<keyword evidence="13" id="KW-1185">Reference proteome</keyword>